<keyword evidence="10" id="KW-1185">Reference proteome</keyword>
<comment type="caution">
    <text evidence="9">The sequence shown here is derived from an EMBL/GenBank/DDBJ whole genome shotgun (WGS) entry which is preliminary data.</text>
</comment>
<proteinExistence type="predicted"/>
<keyword evidence="5 8" id="KW-0472">Membrane</keyword>
<evidence type="ECO:0000256" key="6">
    <source>
        <dbReference type="ARBA" id="ARBA00046280"/>
    </source>
</evidence>
<keyword evidence="1" id="KW-0813">Transport</keyword>
<comment type="subcellular location">
    <subcellularLocation>
        <location evidence="6">Endomembrane system</location>
        <topology evidence="6">Single-pass type IV membrane protein</topology>
    </subcellularLocation>
</comment>
<evidence type="ECO:0000256" key="2">
    <source>
        <dbReference type="ARBA" id="ARBA00022692"/>
    </source>
</evidence>
<evidence type="ECO:0000256" key="3">
    <source>
        <dbReference type="ARBA" id="ARBA00022927"/>
    </source>
</evidence>
<evidence type="ECO:0000256" key="4">
    <source>
        <dbReference type="ARBA" id="ARBA00022989"/>
    </source>
</evidence>
<feature type="transmembrane region" description="Helical" evidence="8">
    <location>
        <begin position="180"/>
        <end position="201"/>
    </location>
</feature>
<evidence type="ECO:0000256" key="1">
    <source>
        <dbReference type="ARBA" id="ARBA00022448"/>
    </source>
</evidence>
<dbReference type="Pfam" id="PF12352">
    <property type="entry name" value="V-SNARE_C"/>
    <property type="match status" value="1"/>
</dbReference>
<gene>
    <name evidence="9" type="ORF">TCON_1864</name>
</gene>
<keyword evidence="3" id="KW-0653">Protein transport</keyword>
<keyword evidence="2 8" id="KW-0812">Transmembrane</keyword>
<accession>A0ABQ7HXQ8</accession>
<sequence>MFNKIIESLNQQAEKIEEELEKCREDYDKIGNLSILLTKFGRMLKKNELMFNTEERRKQYRIYKHQLNNFNSILREINNARLEKKKVEDEELRTCNLPTAPLTYEENINTLEEHNDTDFIQNSTHRINRYLISAIDSLENLRKQGSYLDNTRNKIKDGLTNIGIGSDVVDKISDRYLNDYYFFMAGVAFVVLIFLLLRFFFK</sequence>
<dbReference type="PIRSF" id="PIRSF028865">
    <property type="entry name" value="Membrin-2"/>
    <property type="match status" value="1"/>
</dbReference>
<reference evidence="9 10" key="1">
    <citation type="submission" date="2019-01" db="EMBL/GenBank/DDBJ databases">
        <title>Genomes sequencing and comparative genomics of infectious freshwater microsporidia, Cucumispora dikerogammari and Thelohania contejeani.</title>
        <authorList>
            <person name="Cormier A."/>
            <person name="Giraud I."/>
            <person name="Wattier R."/>
            <person name="Teixeira M."/>
            <person name="Grandjean F."/>
            <person name="Rigaud T."/>
            <person name="Cordaux R."/>
        </authorList>
    </citation>
    <scope>NUCLEOTIDE SEQUENCE [LARGE SCALE GENOMIC DNA]</scope>
    <source>
        <strain evidence="9">T1</strain>
        <tissue evidence="9">Spores</tissue>
    </source>
</reference>
<name>A0ABQ7HXQ8_9MICR</name>
<evidence type="ECO:0000313" key="10">
    <source>
        <dbReference type="Proteomes" id="UP001516464"/>
    </source>
</evidence>
<evidence type="ECO:0000256" key="8">
    <source>
        <dbReference type="SAM" id="Phobius"/>
    </source>
</evidence>
<keyword evidence="7" id="KW-0175">Coiled coil</keyword>
<protein>
    <submittedName>
        <fullName evidence="9">Uncharacterized protein</fullName>
    </submittedName>
</protein>
<organism evidence="9 10">
    <name type="scientific">Astathelohania contejeani</name>
    <dbReference type="NCBI Taxonomy" id="164912"/>
    <lineage>
        <taxon>Eukaryota</taxon>
        <taxon>Fungi</taxon>
        <taxon>Fungi incertae sedis</taxon>
        <taxon>Microsporidia</taxon>
        <taxon>Astathelohaniidae</taxon>
        <taxon>Astathelohania</taxon>
    </lineage>
</organism>
<dbReference type="EMBL" id="SBIQ01000156">
    <property type="protein sequence ID" value="KAF7682927.1"/>
    <property type="molecule type" value="Genomic_DNA"/>
</dbReference>
<feature type="coiled-coil region" evidence="7">
    <location>
        <begin position="6"/>
        <end position="33"/>
    </location>
</feature>
<dbReference type="Proteomes" id="UP001516464">
    <property type="component" value="Unassembled WGS sequence"/>
</dbReference>
<evidence type="ECO:0000313" key="9">
    <source>
        <dbReference type="EMBL" id="KAF7682927.1"/>
    </source>
</evidence>
<dbReference type="InterPro" id="IPR027027">
    <property type="entry name" value="GOSR2/Membrin/Bos1"/>
</dbReference>
<keyword evidence="4 8" id="KW-1133">Transmembrane helix</keyword>
<evidence type="ECO:0000256" key="7">
    <source>
        <dbReference type="SAM" id="Coils"/>
    </source>
</evidence>
<evidence type="ECO:0000256" key="5">
    <source>
        <dbReference type="ARBA" id="ARBA00023136"/>
    </source>
</evidence>